<evidence type="ECO:0000256" key="11">
    <source>
        <dbReference type="ARBA" id="ARBA00022840"/>
    </source>
</evidence>
<dbReference type="InterPro" id="IPR039901">
    <property type="entry name" value="Kdotransferase"/>
</dbReference>
<evidence type="ECO:0000256" key="18">
    <source>
        <dbReference type="HAMAP-Rule" id="MF_00521"/>
    </source>
</evidence>
<dbReference type="UniPathway" id="UPA00958"/>
<keyword evidence="11 18" id="KW-0067">ATP-binding</keyword>
<proteinExistence type="inferred from homology"/>
<evidence type="ECO:0000256" key="4">
    <source>
        <dbReference type="ARBA" id="ARBA00006380"/>
    </source>
</evidence>
<dbReference type="InterPro" id="IPR038107">
    <property type="entry name" value="Glycos_transf_N_sf"/>
</dbReference>
<evidence type="ECO:0000313" key="22">
    <source>
        <dbReference type="EMBL" id="KFZ30212.1"/>
    </source>
</evidence>
<name>A0A094IST2_9GAMM</name>
<evidence type="ECO:0000256" key="16">
    <source>
        <dbReference type="ARBA" id="ARBA00034417"/>
    </source>
</evidence>
<keyword evidence="13 18" id="KW-0448">Lipopolysaccharide biosynthesis</keyword>
<dbReference type="GO" id="GO:0009244">
    <property type="term" value="P:lipopolysaccharide core region biosynthetic process"/>
    <property type="evidence" value="ECO:0007669"/>
    <property type="project" value="UniProtKB-UniRule"/>
</dbReference>
<reference evidence="22 23" key="1">
    <citation type="submission" date="2014-06" db="EMBL/GenBank/DDBJ databases">
        <title>The draft genome sequence of Idiomarina salinarum ISL-52.</title>
        <authorList>
            <person name="Du J."/>
            <person name="Shao Z."/>
        </authorList>
    </citation>
    <scope>NUCLEOTIDE SEQUENCE [LARGE SCALE GENOMIC DNA]</scope>
    <source>
        <strain evidence="22 23">ISL-52</strain>
    </source>
</reference>
<dbReference type="PANTHER" id="PTHR42755:SF1">
    <property type="entry name" value="3-DEOXY-D-MANNO-OCTULOSONIC ACID TRANSFERASE, MITOCHONDRIAL-RELATED"/>
    <property type="match status" value="1"/>
</dbReference>
<gene>
    <name evidence="18" type="primary">kdkA</name>
    <name evidence="22" type="ORF">IDSA_10655</name>
</gene>
<keyword evidence="14 18" id="KW-0472">Membrane</keyword>
<dbReference type="Pfam" id="PF06293">
    <property type="entry name" value="Kdo"/>
    <property type="match status" value="1"/>
</dbReference>
<comment type="subcellular location">
    <subcellularLocation>
        <location evidence="2 18">Cell inner membrane</location>
        <topology evidence="2 18">Peripheral membrane protein</topology>
        <orientation evidence="2 18">Cytoplasmic side</orientation>
    </subcellularLocation>
    <subcellularLocation>
        <location evidence="1">Cell inner membrane</location>
        <topology evidence="1">Single-pass membrane protein</topology>
        <orientation evidence="1">Cytoplasmic side</orientation>
    </subcellularLocation>
</comment>
<evidence type="ECO:0000256" key="13">
    <source>
        <dbReference type="ARBA" id="ARBA00022985"/>
    </source>
</evidence>
<evidence type="ECO:0000256" key="10">
    <source>
        <dbReference type="ARBA" id="ARBA00022777"/>
    </source>
</evidence>
<evidence type="ECO:0000256" key="7">
    <source>
        <dbReference type="ARBA" id="ARBA00022519"/>
    </source>
</evidence>
<evidence type="ECO:0000256" key="19">
    <source>
        <dbReference type="PIRSR" id="PIRSR639901-1"/>
    </source>
</evidence>
<evidence type="ECO:0000313" key="23">
    <source>
        <dbReference type="Proteomes" id="UP000054363"/>
    </source>
</evidence>
<dbReference type="InterPro" id="IPR007507">
    <property type="entry name" value="Glycos_transf_N"/>
</dbReference>
<dbReference type="Proteomes" id="UP000054363">
    <property type="component" value="Unassembled WGS sequence"/>
</dbReference>
<dbReference type="GO" id="GO:0043842">
    <property type="term" value="F:Kdo transferase activity"/>
    <property type="evidence" value="ECO:0007669"/>
    <property type="project" value="UniProtKB-EC"/>
</dbReference>
<dbReference type="RefSeq" id="WP_034776559.1">
    <property type="nucleotide sequence ID" value="NZ_JPER01000006.1"/>
</dbReference>
<dbReference type="GO" id="GO:0009245">
    <property type="term" value="P:lipid A biosynthetic process"/>
    <property type="evidence" value="ECO:0007669"/>
    <property type="project" value="TreeGrafter"/>
</dbReference>
<keyword evidence="9 18" id="KW-0547">Nucleotide-binding</keyword>
<dbReference type="eggNOG" id="COG3642">
    <property type="taxonomic scope" value="Bacteria"/>
</dbReference>
<dbReference type="Gene3D" id="1.10.510.10">
    <property type="entry name" value="Transferase(Phosphotransferase) domain 1"/>
    <property type="match status" value="1"/>
</dbReference>
<evidence type="ECO:0000256" key="17">
    <source>
        <dbReference type="ARBA" id="ARBA00049183"/>
    </source>
</evidence>
<dbReference type="Gene3D" id="3.40.50.11720">
    <property type="entry name" value="3-Deoxy-D-manno-octulosonic-acid transferase, N-terminal domain"/>
    <property type="match status" value="1"/>
</dbReference>
<feature type="domain" description="3-deoxy-D-manno-octulosonic-acid transferase N-terminal" evidence="21">
    <location>
        <begin position="32"/>
        <end position="210"/>
    </location>
</feature>
<keyword evidence="7 18" id="KW-0997">Cell inner membrane</keyword>
<dbReference type="AlphaFoldDB" id="A0A094IST2"/>
<keyword evidence="6 18" id="KW-1003">Cell membrane</keyword>
<feature type="active site" evidence="18">
    <location>
        <position position="598"/>
    </location>
</feature>
<dbReference type="eggNOG" id="COG1519">
    <property type="taxonomic scope" value="Bacteria"/>
</dbReference>
<dbReference type="STRING" id="435908.IDSA_10655"/>
<comment type="similarity">
    <text evidence="5 18">Belongs to the protein kinase superfamily. KdkA/RfaP family.</text>
</comment>
<evidence type="ECO:0000256" key="8">
    <source>
        <dbReference type="ARBA" id="ARBA00022679"/>
    </source>
</evidence>
<keyword evidence="12" id="KW-0812">Transmembrane</keyword>
<dbReference type="EMBL" id="JPER01000006">
    <property type="protein sequence ID" value="KFZ30212.1"/>
    <property type="molecule type" value="Genomic_DNA"/>
</dbReference>
<dbReference type="FunFam" id="3.40.50.2000:FF:000032">
    <property type="entry name" value="3-deoxy-D-manno-octulosonic acid transferase"/>
    <property type="match status" value="1"/>
</dbReference>
<dbReference type="EC" id="2.7.1.166" evidence="18"/>
<keyword evidence="10 18" id="KW-0418">Kinase</keyword>
<dbReference type="GO" id="GO:0005886">
    <property type="term" value="C:plasma membrane"/>
    <property type="evidence" value="ECO:0007669"/>
    <property type="project" value="UniProtKB-SubCell"/>
</dbReference>
<keyword evidence="8 18" id="KW-0808">Transferase</keyword>
<dbReference type="Gene3D" id="3.40.50.2000">
    <property type="entry name" value="Glycogen Phosphorylase B"/>
    <property type="match status" value="1"/>
</dbReference>
<dbReference type="OrthoDB" id="9789797at2"/>
<dbReference type="Pfam" id="PF04413">
    <property type="entry name" value="Glycos_transf_N"/>
    <property type="match status" value="1"/>
</dbReference>
<feature type="site" description="Transition state stabilizer" evidence="20">
    <location>
        <position position="208"/>
    </location>
</feature>
<comment type="catalytic activity">
    <reaction evidence="17">
        <text>lipid IVA (E. coli) + CMP-3-deoxy-beta-D-manno-octulosonate = alpha-Kdo-(2-&gt;6)-lipid IVA (E. coli) + CMP + H(+)</text>
        <dbReference type="Rhea" id="RHEA:28066"/>
        <dbReference type="ChEBI" id="CHEBI:15378"/>
        <dbReference type="ChEBI" id="CHEBI:58603"/>
        <dbReference type="ChEBI" id="CHEBI:60364"/>
        <dbReference type="ChEBI" id="CHEBI:60377"/>
        <dbReference type="ChEBI" id="CHEBI:85987"/>
        <dbReference type="EC" id="2.4.99.12"/>
    </reaction>
</comment>
<organism evidence="22 23">
    <name type="scientific">Pseudidiomarina salinarum</name>
    <dbReference type="NCBI Taxonomy" id="435908"/>
    <lineage>
        <taxon>Bacteria</taxon>
        <taxon>Pseudomonadati</taxon>
        <taxon>Pseudomonadota</taxon>
        <taxon>Gammaproteobacteria</taxon>
        <taxon>Alteromonadales</taxon>
        <taxon>Idiomarinaceae</taxon>
        <taxon>Pseudidiomarina</taxon>
    </lineage>
</organism>
<accession>A0A094IST2</accession>
<dbReference type="InterPro" id="IPR011009">
    <property type="entry name" value="Kinase-like_dom_sf"/>
</dbReference>
<comment type="similarity">
    <text evidence="4">Belongs to the glycosyltransferase group 1 family. Glycosyltransferase 30 subfamily.</text>
</comment>
<dbReference type="GO" id="GO:0005524">
    <property type="term" value="F:ATP binding"/>
    <property type="evidence" value="ECO:0007669"/>
    <property type="project" value="UniProtKB-UniRule"/>
</dbReference>
<dbReference type="SUPFAM" id="SSF53756">
    <property type="entry name" value="UDP-Glycosyltransferase/glycogen phosphorylase"/>
    <property type="match status" value="1"/>
</dbReference>
<protein>
    <recommendedName>
        <fullName evidence="15 18">3-deoxy-D-manno-octulosonic acid kinase</fullName>
        <shortName evidence="18">Kdo kinase</shortName>
        <ecNumber evidence="18">2.7.1.166</ecNumber>
    </recommendedName>
</protein>
<comment type="catalytic activity">
    <reaction evidence="16 18">
        <text>an alpha-Kdo-(2-&gt;6)-lipid IVA + ATP = a 4-O-phospho-alpha-Kdo-(2-&gt;6)-lipid IVA + ADP + H(+)</text>
        <dbReference type="Rhea" id="RHEA:74271"/>
        <dbReference type="ChEBI" id="CHEBI:15378"/>
        <dbReference type="ChEBI" id="CHEBI:30616"/>
        <dbReference type="ChEBI" id="CHEBI:176428"/>
        <dbReference type="ChEBI" id="CHEBI:193140"/>
        <dbReference type="ChEBI" id="CHEBI:456216"/>
        <dbReference type="EC" id="2.7.1.166"/>
    </reaction>
</comment>
<evidence type="ECO:0000256" key="9">
    <source>
        <dbReference type="ARBA" id="ARBA00022741"/>
    </source>
</evidence>
<evidence type="ECO:0000256" key="20">
    <source>
        <dbReference type="PIRSR" id="PIRSR639901-2"/>
    </source>
</evidence>
<dbReference type="InterPro" id="IPR022826">
    <property type="entry name" value="KDO_kinase"/>
</dbReference>
<comment type="pathway">
    <text evidence="3 18">Bacterial outer membrane biogenesis; LPS core biosynthesis.</text>
</comment>
<comment type="function">
    <text evidence="18">Catalyzes the ATP-dependent phosphorylation of the 3-deoxy-D-manno-octulosonic acid (Kdo) residue in Kdo-lipid IV(A) at the 4-OH position.</text>
</comment>
<evidence type="ECO:0000256" key="12">
    <source>
        <dbReference type="ARBA" id="ARBA00022968"/>
    </source>
</evidence>
<dbReference type="SUPFAM" id="SSF56112">
    <property type="entry name" value="Protein kinase-like (PK-like)"/>
    <property type="match status" value="1"/>
</dbReference>
<feature type="site" description="Transition state stabilizer" evidence="20">
    <location>
        <position position="130"/>
    </location>
</feature>
<dbReference type="NCBIfam" id="NF002475">
    <property type="entry name" value="PRK01723.1"/>
    <property type="match status" value="1"/>
</dbReference>
<feature type="active site" description="Proton acceptor" evidence="19">
    <location>
        <position position="60"/>
    </location>
</feature>
<evidence type="ECO:0000256" key="6">
    <source>
        <dbReference type="ARBA" id="ARBA00022475"/>
    </source>
</evidence>
<dbReference type="FunFam" id="3.40.50.11720:FF:000001">
    <property type="entry name" value="3-deoxy-D-manno-octulosonic acid transferase"/>
    <property type="match status" value="1"/>
</dbReference>
<evidence type="ECO:0000256" key="14">
    <source>
        <dbReference type="ARBA" id="ARBA00023136"/>
    </source>
</evidence>
<evidence type="ECO:0000256" key="1">
    <source>
        <dbReference type="ARBA" id="ARBA00004388"/>
    </source>
</evidence>
<sequence length="676" mass="76742">MTFSYRLLIRLLLPLVFVYLWLRGRKAPAYRQRWRERLALQPVPPTARDGLVVHCVSVGETVAARGFIEGLLEAYPQLPVTLTSMTPTAADLAYKLFTDRVHHYYLPLDTPGAMRRFFNKLAPRAVLILETELWPCLLEEADSRNIPVVVLNARMSDRSARSYRNYAWLVGPIWPAIRWLAAQTDTSAQRFLNLGMQPEQVAVRGNLKFDFQLPDQLLYQAQLWREQHQRPVVVAASTHQGEDEQVITAFQKLLQSHPDALLILVPRHPERFAAVGRLIESSGLQCVSRSSGLPVTSSTAVLLGDTMGELLFWYAVADAAFIGGSLIERGGHNPLEPIATNTPVVSGRTVFNFQEIYDRLNARDALLWADSASGLAEQWQRLLDDDELRAALAAAARDEFATDQGATRQMLADVKRLIPPPAAEVRTLKMITVKNPDNDSEIWFDAKQVPDLTDAFFSPEYWRAANKIKGSATGRSTAWFIDDGRHGLLLRHYYRGGMVGKLNKDRFKREAVAHSRAMAEFSLLLQLRELDLAVPRPVAARYQKAPLWGYRADILVETIPDAKDVFHLLQARQLTTEEWQILGREIRKMHELGVYHSDLNCHNLMLDVQGKAWLVDFDKCGFRSPGEWRQANLDRLLRSFTKEANKAKEASTEFFWLEERDWPLLMAGYQFNGSAD</sequence>
<dbReference type="GO" id="GO:0016301">
    <property type="term" value="F:kinase activity"/>
    <property type="evidence" value="ECO:0007669"/>
    <property type="project" value="UniProtKB-KW"/>
</dbReference>
<keyword evidence="12" id="KW-0735">Signal-anchor</keyword>
<dbReference type="PANTHER" id="PTHR42755">
    <property type="entry name" value="3-DEOXY-MANNO-OCTULOSONATE CYTIDYLYLTRANSFERASE"/>
    <property type="match status" value="1"/>
</dbReference>
<keyword evidence="23" id="KW-1185">Reference proteome</keyword>
<dbReference type="HAMAP" id="MF_00521">
    <property type="entry name" value="KDO_kinase"/>
    <property type="match status" value="1"/>
</dbReference>
<evidence type="ECO:0000256" key="15">
    <source>
        <dbReference type="ARBA" id="ARBA00029511"/>
    </source>
</evidence>
<evidence type="ECO:0000256" key="5">
    <source>
        <dbReference type="ARBA" id="ARBA00010327"/>
    </source>
</evidence>
<evidence type="ECO:0000259" key="21">
    <source>
        <dbReference type="Pfam" id="PF04413"/>
    </source>
</evidence>
<evidence type="ECO:0000256" key="3">
    <source>
        <dbReference type="ARBA" id="ARBA00004713"/>
    </source>
</evidence>
<dbReference type="NCBIfam" id="NF004388">
    <property type="entry name" value="PRK05749.1-4"/>
    <property type="match status" value="1"/>
</dbReference>
<evidence type="ECO:0000256" key="2">
    <source>
        <dbReference type="ARBA" id="ARBA00004515"/>
    </source>
</evidence>
<dbReference type="GO" id="GO:0016773">
    <property type="term" value="F:phosphotransferase activity, alcohol group as acceptor"/>
    <property type="evidence" value="ECO:0007669"/>
    <property type="project" value="UniProtKB-UniRule"/>
</dbReference>
<comment type="caution">
    <text evidence="22">The sequence shown here is derived from an EMBL/GenBank/DDBJ whole genome shotgun (WGS) entry which is preliminary data.</text>
</comment>